<gene>
    <name evidence="1" type="ORF">GCM10011572_40770</name>
    <name evidence="2" type="ORF">GM672_15690</name>
</gene>
<dbReference type="InterPro" id="IPR012348">
    <property type="entry name" value="RNR-like"/>
</dbReference>
<dbReference type="SUPFAM" id="SSF47240">
    <property type="entry name" value="Ferritin-like"/>
    <property type="match status" value="1"/>
</dbReference>
<reference evidence="4" key="2">
    <citation type="journal article" date="2019" name="Int. J. Syst. Evol. Microbiol.">
        <title>The Global Catalogue of Microorganisms (GCM) 10K type strain sequencing project: providing services to taxonomists for standard genome sequencing and annotation.</title>
        <authorList>
            <consortium name="The Broad Institute Genomics Platform"/>
            <consortium name="The Broad Institute Genome Sequencing Center for Infectious Disease"/>
            <person name="Wu L."/>
            <person name="Ma J."/>
        </authorList>
    </citation>
    <scope>NUCLEOTIDE SEQUENCE [LARGE SCALE GENOMIC DNA]</scope>
    <source>
        <strain evidence="4">CGMCC 1.15931</strain>
    </source>
</reference>
<accession>A0A6I3SYC1</accession>
<reference evidence="2 3" key="3">
    <citation type="submission" date="2019-11" db="EMBL/GenBank/DDBJ databases">
        <title>Type strains purchased from KCTC, JCM and DSMZ.</title>
        <authorList>
            <person name="Lu H."/>
        </authorList>
    </citation>
    <scope>NUCLEOTIDE SEQUENCE [LARGE SCALE GENOMIC DNA]</scope>
    <source>
        <strain evidence="2 3">KCTC 52429</strain>
    </source>
</reference>
<sequence length="309" mass="36086">MEASITAVQPVAANPIVLNERSRKTVRTLINASHRNLLFLDKVVDWEQGIDFSKPPKVAESSWIYGTPYWDALTPEQQNEVLWLETGRDVSYFIWLEQTLPELYVGYVNKYHGALTDDVREYLMVFSREEIVHTLMFRRYLEAAGLRLWSHPENIPNYSLFEQQLAGKHPVYGICWNLLIEWFAELNSIFQTQTDGIDPLTRTMFREHHTEELRHIAFAKTVCENYFDTAPAGEIAEMCDFFQKGYGFLLAEYTYMPEIALHASFDFPIKPDDAEAIAAVRNSPNNQRLNEQRFRDVREWCLKYNIIKA</sequence>
<reference evidence="1" key="1">
    <citation type="journal article" date="2014" name="Int. J. Syst. Evol. Microbiol.">
        <title>Complete genome of a new Firmicutes species belonging to the dominant human colonic microbiota ('Ruminococcus bicirculans') reveals two chromosomes and a selective capacity to utilize plant glucans.</title>
        <authorList>
            <consortium name="NISC Comparative Sequencing Program"/>
            <person name="Wegmann U."/>
            <person name="Louis P."/>
            <person name="Goesmann A."/>
            <person name="Henrissat B."/>
            <person name="Duncan S.H."/>
            <person name="Flint H.J."/>
        </authorList>
    </citation>
    <scope>NUCLEOTIDE SEQUENCE</scope>
    <source>
        <strain evidence="1">CGMCC 1.15931</strain>
    </source>
</reference>
<dbReference type="GO" id="GO:0016491">
    <property type="term" value="F:oxidoreductase activity"/>
    <property type="evidence" value="ECO:0007669"/>
    <property type="project" value="InterPro"/>
</dbReference>
<evidence type="ECO:0000313" key="4">
    <source>
        <dbReference type="Proteomes" id="UP000622638"/>
    </source>
</evidence>
<dbReference type="AlphaFoldDB" id="A0A6I3SYC1"/>
<comment type="caution">
    <text evidence="2">The sequence shown here is derived from an EMBL/GenBank/DDBJ whole genome shotgun (WGS) entry which is preliminary data.</text>
</comment>
<name>A0A6I3SYC1_9BURK</name>
<dbReference type="Gene3D" id="1.10.620.20">
    <property type="entry name" value="Ribonucleotide Reductase, subunit A"/>
    <property type="match status" value="1"/>
</dbReference>
<dbReference type="EMBL" id="BMKG01000020">
    <property type="protein sequence ID" value="GGC15263.1"/>
    <property type="molecule type" value="Genomic_DNA"/>
</dbReference>
<protein>
    <recommendedName>
        <fullName evidence="5">Diiron oxygenase</fullName>
    </recommendedName>
</protein>
<dbReference type="Proteomes" id="UP000622638">
    <property type="component" value="Unassembled WGS sequence"/>
</dbReference>
<dbReference type="EMBL" id="WNKZ01000044">
    <property type="protein sequence ID" value="MTV54173.1"/>
    <property type="molecule type" value="Genomic_DNA"/>
</dbReference>
<dbReference type="Pfam" id="PF11583">
    <property type="entry name" value="AurF"/>
    <property type="match status" value="1"/>
</dbReference>
<dbReference type="OrthoDB" id="5500270at2"/>
<dbReference type="Proteomes" id="UP000430634">
    <property type="component" value="Unassembled WGS sequence"/>
</dbReference>
<keyword evidence="4" id="KW-1185">Reference proteome</keyword>
<dbReference type="RefSeq" id="WP_155471473.1">
    <property type="nucleotide sequence ID" value="NZ_BMKG01000020.1"/>
</dbReference>
<evidence type="ECO:0000313" key="1">
    <source>
        <dbReference type="EMBL" id="GGC15263.1"/>
    </source>
</evidence>
<evidence type="ECO:0000313" key="3">
    <source>
        <dbReference type="Proteomes" id="UP000430634"/>
    </source>
</evidence>
<evidence type="ECO:0008006" key="5">
    <source>
        <dbReference type="Google" id="ProtNLM"/>
    </source>
</evidence>
<proteinExistence type="predicted"/>
<reference evidence="1" key="4">
    <citation type="submission" date="2024-05" db="EMBL/GenBank/DDBJ databases">
        <authorList>
            <person name="Sun Q."/>
            <person name="Zhou Y."/>
        </authorList>
    </citation>
    <scope>NUCLEOTIDE SEQUENCE</scope>
    <source>
        <strain evidence="1">CGMCC 1.15931</strain>
    </source>
</reference>
<evidence type="ECO:0000313" key="2">
    <source>
        <dbReference type="EMBL" id="MTV54173.1"/>
    </source>
</evidence>
<dbReference type="InterPro" id="IPR009078">
    <property type="entry name" value="Ferritin-like_SF"/>
</dbReference>
<organism evidence="2 3">
    <name type="scientific">Pseudoduganella buxea</name>
    <dbReference type="NCBI Taxonomy" id="1949069"/>
    <lineage>
        <taxon>Bacteria</taxon>
        <taxon>Pseudomonadati</taxon>
        <taxon>Pseudomonadota</taxon>
        <taxon>Betaproteobacteria</taxon>
        <taxon>Burkholderiales</taxon>
        <taxon>Oxalobacteraceae</taxon>
        <taxon>Telluria group</taxon>
        <taxon>Pseudoduganella</taxon>
    </lineage>
</organism>
<dbReference type="InterPro" id="IPR025859">
    <property type="entry name" value="AurF/CmlI"/>
</dbReference>